<feature type="transmembrane region" description="Helical" evidence="3">
    <location>
        <begin position="118"/>
        <end position="137"/>
    </location>
</feature>
<comment type="caution">
    <text evidence="5">The sequence shown here is derived from an EMBL/GenBank/DDBJ whole genome shotgun (WGS) entry which is preliminary data.</text>
</comment>
<comment type="similarity">
    <text evidence="1">Belongs to the zinc-associated anti-sigma factor (ZAS) superfamily. Anti-sigma-W factor family.</text>
</comment>
<gene>
    <name evidence="5" type="ORF">FHS18_002573</name>
</gene>
<feature type="domain" description="Putative zinc-finger" evidence="4">
    <location>
        <begin position="5"/>
        <end position="35"/>
    </location>
</feature>
<evidence type="ECO:0000259" key="4">
    <source>
        <dbReference type="Pfam" id="PF13490"/>
    </source>
</evidence>
<evidence type="ECO:0000256" key="3">
    <source>
        <dbReference type="SAM" id="Phobius"/>
    </source>
</evidence>
<protein>
    <recommendedName>
        <fullName evidence="2">Anti-sigma-W factor RsiW</fullName>
    </recommendedName>
</protein>
<keyword evidence="3" id="KW-1133">Transmembrane helix</keyword>
<evidence type="ECO:0000256" key="1">
    <source>
        <dbReference type="ARBA" id="ARBA00024353"/>
    </source>
</evidence>
<sequence length="182" mass="20164">MNHPVRTQWQLYAADLLAEAEREQLEHHLAMCESCLLDYMEVLEKIDDPAVQLHEDRALALTDEVMAAIAGLGIGAVGKETPAQVITGIETSASAGEAGDDLVRRKQRSAAEAGRRRLLHYVIAVCFMLLMMSAGVFDRLADGPAHWEKERVEKPRESLTESIMARTSVVINSLVEKPRTDQ</sequence>
<dbReference type="Gene3D" id="1.10.10.1320">
    <property type="entry name" value="Anti-sigma factor, zinc-finger domain"/>
    <property type="match status" value="1"/>
</dbReference>
<keyword evidence="3" id="KW-0812">Transmembrane</keyword>
<evidence type="ECO:0000313" key="5">
    <source>
        <dbReference type="EMBL" id="MBB3110506.1"/>
    </source>
</evidence>
<keyword evidence="6" id="KW-1185">Reference proteome</keyword>
<evidence type="ECO:0000256" key="2">
    <source>
        <dbReference type="ARBA" id="ARBA00024438"/>
    </source>
</evidence>
<accession>A0A7W5AY89</accession>
<reference evidence="5 6" key="1">
    <citation type="submission" date="2020-08" db="EMBL/GenBank/DDBJ databases">
        <title>Genomic Encyclopedia of Type Strains, Phase III (KMG-III): the genomes of soil and plant-associated and newly described type strains.</title>
        <authorList>
            <person name="Whitman W."/>
        </authorList>
    </citation>
    <scope>NUCLEOTIDE SEQUENCE [LARGE SCALE GENOMIC DNA]</scope>
    <source>
        <strain evidence="5 6">CECT 5862</strain>
    </source>
</reference>
<dbReference type="InterPro" id="IPR027383">
    <property type="entry name" value="Znf_put"/>
</dbReference>
<keyword evidence="3" id="KW-0472">Membrane</keyword>
<dbReference type="Pfam" id="PF13490">
    <property type="entry name" value="zf-HC2"/>
    <property type="match status" value="1"/>
</dbReference>
<dbReference type="Proteomes" id="UP000570361">
    <property type="component" value="Unassembled WGS sequence"/>
</dbReference>
<proteinExistence type="inferred from homology"/>
<dbReference type="EMBL" id="JACHXK010000005">
    <property type="protein sequence ID" value="MBB3110506.1"/>
    <property type="molecule type" value="Genomic_DNA"/>
</dbReference>
<dbReference type="AlphaFoldDB" id="A0A7W5AY89"/>
<evidence type="ECO:0000313" key="6">
    <source>
        <dbReference type="Proteomes" id="UP000570361"/>
    </source>
</evidence>
<organism evidence="5 6">
    <name type="scientific">Paenibacillus phyllosphaerae</name>
    <dbReference type="NCBI Taxonomy" id="274593"/>
    <lineage>
        <taxon>Bacteria</taxon>
        <taxon>Bacillati</taxon>
        <taxon>Bacillota</taxon>
        <taxon>Bacilli</taxon>
        <taxon>Bacillales</taxon>
        <taxon>Paenibacillaceae</taxon>
        <taxon>Paenibacillus</taxon>
    </lineage>
</organism>
<dbReference type="RefSeq" id="WP_183600424.1">
    <property type="nucleotide sequence ID" value="NZ_JACHXK010000005.1"/>
</dbReference>
<dbReference type="InterPro" id="IPR041916">
    <property type="entry name" value="Anti_sigma_zinc_sf"/>
</dbReference>
<name>A0A7W5AY89_9BACL</name>